<proteinExistence type="predicted"/>
<keyword evidence="4" id="KW-1185">Reference proteome</keyword>
<evidence type="ECO:0000256" key="1">
    <source>
        <dbReference type="SAM" id="MobiDB-lite"/>
    </source>
</evidence>
<evidence type="ECO:0000259" key="2">
    <source>
        <dbReference type="Pfam" id="PF25498"/>
    </source>
</evidence>
<dbReference type="AlphaFoldDB" id="A0A834WQD8"/>
<evidence type="ECO:0000313" key="4">
    <source>
        <dbReference type="Proteomes" id="UP000634136"/>
    </source>
</evidence>
<accession>A0A834WQD8</accession>
<dbReference type="EMBL" id="JAAIUW010000006">
    <property type="protein sequence ID" value="KAF7827961.1"/>
    <property type="molecule type" value="Genomic_DNA"/>
</dbReference>
<dbReference type="Proteomes" id="UP000634136">
    <property type="component" value="Unassembled WGS sequence"/>
</dbReference>
<sequence>MSSIKIIQSLLRNRRALLSFSPSLLSLKRRAISLIPPPSQLPSFGNPCLPPPPTQLSFSCATLRFLNTSISSEDVDSSDEEYPLQCETSEEGEMSDGWEEEDEAEPRIGDGGDGGGVVLQGVPWGQQALSIAQEVLKQFSDVDMELFSFKTTPRGYVYVRLDKLTNKYGCPSMEELESFSQEYKKRLEEIPENLALEIKHDFVLKVSSPGAERILKVPDDLDRFKDMPIRVCYAEDLEFNHLEKDGVFLLESIEEESESCVWKLADVKDNRDLLGKGRPLSRKQKDWRLNLPFNLHRRVTLYLD</sequence>
<dbReference type="PANTHER" id="PTHR34544:SF3">
    <property type="entry name" value="OS07G0155200 PROTEIN"/>
    <property type="match status" value="1"/>
</dbReference>
<feature type="domain" description="DUF7912" evidence="2">
    <location>
        <begin position="214"/>
        <end position="302"/>
    </location>
</feature>
<dbReference type="InterPro" id="IPR057234">
    <property type="entry name" value="DUF7912"/>
</dbReference>
<organism evidence="3 4">
    <name type="scientific">Senna tora</name>
    <dbReference type="NCBI Taxonomy" id="362788"/>
    <lineage>
        <taxon>Eukaryota</taxon>
        <taxon>Viridiplantae</taxon>
        <taxon>Streptophyta</taxon>
        <taxon>Embryophyta</taxon>
        <taxon>Tracheophyta</taxon>
        <taxon>Spermatophyta</taxon>
        <taxon>Magnoliopsida</taxon>
        <taxon>eudicotyledons</taxon>
        <taxon>Gunneridae</taxon>
        <taxon>Pentapetalae</taxon>
        <taxon>rosids</taxon>
        <taxon>fabids</taxon>
        <taxon>Fabales</taxon>
        <taxon>Fabaceae</taxon>
        <taxon>Caesalpinioideae</taxon>
        <taxon>Cassia clade</taxon>
        <taxon>Senna</taxon>
    </lineage>
</organism>
<gene>
    <name evidence="3" type="ORF">G2W53_019125</name>
</gene>
<feature type="region of interest" description="Disordered" evidence="1">
    <location>
        <begin position="86"/>
        <end position="115"/>
    </location>
</feature>
<protein>
    <submittedName>
        <fullName evidence="3">Ribosome maturation factor RimP</fullName>
    </submittedName>
</protein>
<comment type="caution">
    <text evidence="3">The sequence shown here is derived from an EMBL/GenBank/DDBJ whole genome shotgun (WGS) entry which is preliminary data.</text>
</comment>
<name>A0A834WQD8_9FABA</name>
<dbReference type="Pfam" id="PF25498">
    <property type="entry name" value="DUF7912"/>
    <property type="match status" value="1"/>
</dbReference>
<dbReference type="PANTHER" id="PTHR34544">
    <property type="entry name" value="OSJNBA0006B20.18 PROTEIN"/>
    <property type="match status" value="1"/>
</dbReference>
<feature type="compositionally biased region" description="Acidic residues" evidence="1">
    <location>
        <begin position="86"/>
        <end position="104"/>
    </location>
</feature>
<dbReference type="OrthoDB" id="1100432at2759"/>
<reference evidence="3" key="1">
    <citation type="submission" date="2020-09" db="EMBL/GenBank/DDBJ databases">
        <title>Genome-Enabled Discovery of Anthraquinone Biosynthesis in Senna tora.</title>
        <authorList>
            <person name="Kang S.-H."/>
            <person name="Pandey R.P."/>
            <person name="Lee C.-M."/>
            <person name="Sim J.-S."/>
            <person name="Jeong J.-T."/>
            <person name="Choi B.-S."/>
            <person name="Jung M."/>
            <person name="Ginzburg D."/>
            <person name="Zhao K."/>
            <person name="Won S.Y."/>
            <person name="Oh T.-J."/>
            <person name="Yu Y."/>
            <person name="Kim N.-H."/>
            <person name="Lee O.R."/>
            <person name="Lee T.-H."/>
            <person name="Bashyal P."/>
            <person name="Kim T.-S."/>
            <person name="Lee W.-H."/>
            <person name="Kawkins C."/>
            <person name="Kim C.-K."/>
            <person name="Kim J.S."/>
            <person name="Ahn B.O."/>
            <person name="Rhee S.Y."/>
            <person name="Sohng J.K."/>
        </authorList>
    </citation>
    <scope>NUCLEOTIDE SEQUENCE</scope>
    <source>
        <tissue evidence="3">Leaf</tissue>
    </source>
</reference>
<evidence type="ECO:0000313" key="3">
    <source>
        <dbReference type="EMBL" id="KAF7827961.1"/>
    </source>
</evidence>